<dbReference type="EMBL" id="QTSX02003551">
    <property type="protein sequence ID" value="KAJ9071161.1"/>
    <property type="molecule type" value="Genomic_DNA"/>
</dbReference>
<organism evidence="1 2">
    <name type="scientific">Entomophthora muscae</name>
    <dbReference type="NCBI Taxonomy" id="34485"/>
    <lineage>
        <taxon>Eukaryota</taxon>
        <taxon>Fungi</taxon>
        <taxon>Fungi incertae sedis</taxon>
        <taxon>Zoopagomycota</taxon>
        <taxon>Entomophthoromycotina</taxon>
        <taxon>Entomophthoromycetes</taxon>
        <taxon>Entomophthorales</taxon>
        <taxon>Entomophthoraceae</taxon>
        <taxon>Entomophthora</taxon>
    </lineage>
</organism>
<comment type="caution">
    <text evidence="1">The sequence shown here is derived from an EMBL/GenBank/DDBJ whole genome shotgun (WGS) entry which is preliminary data.</text>
</comment>
<dbReference type="Proteomes" id="UP001165960">
    <property type="component" value="Unassembled WGS sequence"/>
</dbReference>
<sequence length="349" mass="38216">MDSKLKTTLGVIVLLMTACTDALGQNIQRRDHCKNNALSKPRHECVRRYWHMGFFIFVIGSLLGNAIGLQLVHAHLIAPAITTSLIFNVIFARYLVGTRINWRDLVGTAIIISAILSLLALTTFAAKDDVNLELNPNELRFLFGATVFKISLGIINLFLASGLVGYFYMLSKARKAKSQAQLRNTAILISVVGGVCASETIIFAKTGVLMFQAIFTGKWSSLDVFSVLVIIGLAASVLLQLFCINAGLKLADSVVVSPIFSSVYNVVAIFNTLVLFQKYKSYEIWAICLMVLAVCILVVGIVILTGQLKPEPESLPKLPRFKCAKKRLPTRLSFNGDSTNDPSSSLKLV</sequence>
<proteinExistence type="predicted"/>
<reference evidence="1" key="1">
    <citation type="submission" date="2022-04" db="EMBL/GenBank/DDBJ databases">
        <title>Genome of the entomopathogenic fungus Entomophthora muscae.</title>
        <authorList>
            <person name="Elya C."/>
            <person name="Lovett B.R."/>
            <person name="Lee E."/>
            <person name="Macias A.M."/>
            <person name="Hajek A.E."/>
            <person name="De Bivort B.L."/>
            <person name="Kasson M.T."/>
            <person name="De Fine Licht H.H."/>
            <person name="Stajich J.E."/>
        </authorList>
    </citation>
    <scope>NUCLEOTIDE SEQUENCE</scope>
    <source>
        <strain evidence="1">Berkeley</strain>
    </source>
</reference>
<evidence type="ECO:0000313" key="1">
    <source>
        <dbReference type="EMBL" id="KAJ9071161.1"/>
    </source>
</evidence>
<evidence type="ECO:0000313" key="2">
    <source>
        <dbReference type="Proteomes" id="UP001165960"/>
    </source>
</evidence>
<keyword evidence="2" id="KW-1185">Reference proteome</keyword>
<protein>
    <submittedName>
        <fullName evidence="1">Uncharacterized protein</fullName>
    </submittedName>
</protein>
<accession>A0ACC2T9C2</accession>
<gene>
    <name evidence="1" type="ORF">DSO57_1000166</name>
</gene>
<name>A0ACC2T9C2_9FUNG</name>